<sequence>MIREIQDAINAALEKRREHEEAACRAMLRDPLQRGVLVIERGTAYTIDLSPEVPWLEIHVRREEAPIERQ</sequence>
<feature type="coiled-coil region" evidence="1">
    <location>
        <begin position="2"/>
        <end position="30"/>
    </location>
</feature>
<keyword evidence="1" id="KW-0175">Coiled coil</keyword>
<dbReference type="Proteomes" id="UP001200761">
    <property type="component" value="Segment"/>
</dbReference>
<evidence type="ECO:0000256" key="1">
    <source>
        <dbReference type="SAM" id="Coils"/>
    </source>
</evidence>
<protein>
    <submittedName>
        <fullName evidence="2">Uncharacterized protein</fullName>
    </submittedName>
</protein>
<gene>
    <name evidence="2" type="primary">40</name>
    <name evidence="2" type="ORF">SEA_CREWMATE_40</name>
</gene>
<dbReference type="GeneID" id="77954685"/>
<proteinExistence type="predicted"/>
<evidence type="ECO:0000313" key="2">
    <source>
        <dbReference type="EMBL" id="UIW13292.1"/>
    </source>
</evidence>
<dbReference type="RefSeq" id="YP_010678291.1">
    <property type="nucleotide sequence ID" value="NC_071033.1"/>
</dbReference>
<keyword evidence="3" id="KW-1185">Reference proteome</keyword>
<dbReference type="EMBL" id="OL549189">
    <property type="protein sequence ID" value="UIW13292.1"/>
    <property type="molecule type" value="Genomic_DNA"/>
</dbReference>
<dbReference type="KEGG" id="vg:77954685"/>
<evidence type="ECO:0000313" key="3">
    <source>
        <dbReference type="Proteomes" id="UP001200761"/>
    </source>
</evidence>
<reference evidence="2" key="1">
    <citation type="submission" date="2021-11" db="EMBL/GenBank/DDBJ databases">
        <authorList>
            <person name="Furlong K.P."/>
            <person name="Ghanmi N."/>
            <person name="Islam M.S."/>
            <person name="Jung D."/>
            <person name="Madani M.T."/>
            <person name="Petrova A."/>
            <person name="Ristovski M."/>
            <person name="Salikini A."/>
            <person name="Uppal M."/>
            <person name="Tran A."/>
            <person name="Tremblay V."/>
            <person name="Williams E."/>
            <person name="Giles L."/>
            <person name="McCarthy L."/>
            <person name="Wheaton K.A."/>
            <person name="Chan K."/>
            <person name="Rudner A.D."/>
            <person name="Beyer A.R."/>
            <person name="Chong R.A."/>
            <person name="Edgington N.P."/>
            <person name="Freise A.C."/>
            <person name="Garcia Costas A.M."/>
            <person name="Gibb B.P."/>
            <person name="Klyczek K.K."/>
            <person name="Swerdlow S.J."/>
            <person name="Garlena R.A."/>
            <person name="Russell D.A."/>
            <person name="Jacobs-Sera D."/>
            <person name="Hatfull G.F."/>
        </authorList>
    </citation>
    <scope>NUCLEOTIDE SEQUENCE</scope>
</reference>
<accession>A0AA49B4G5</accession>
<organism evidence="2 3">
    <name type="scientific">Arthrobacter phage Crewmate</name>
    <dbReference type="NCBI Taxonomy" id="2832317"/>
    <lineage>
        <taxon>Viruses</taxon>
        <taxon>Duplodnaviria</taxon>
        <taxon>Heunggongvirae</taxon>
        <taxon>Uroviricota</taxon>
        <taxon>Caudoviricetes</taxon>
        <taxon>Casidaviridae</taxon>
        <taxon>Manhattanvirus</taxon>
        <taxon>Manhattanvirus crewmate</taxon>
    </lineage>
</organism>
<name>A0AA49B4G5_9CAUD</name>